<evidence type="ECO:0000313" key="2">
    <source>
        <dbReference type="EMBL" id="KAK4548612.1"/>
    </source>
</evidence>
<dbReference type="AlphaFoldDB" id="A0AAV9JSY4"/>
<reference evidence="2 3" key="1">
    <citation type="submission" date="2021-11" db="EMBL/GenBank/DDBJ databases">
        <title>Black yeast isolated from Biological Soil Crust.</title>
        <authorList>
            <person name="Kurbessoian T."/>
        </authorList>
    </citation>
    <scope>NUCLEOTIDE SEQUENCE [LARGE SCALE GENOMIC DNA]</scope>
    <source>
        <strain evidence="2 3">CCFEE 5522</strain>
    </source>
</reference>
<feature type="compositionally biased region" description="Acidic residues" evidence="1">
    <location>
        <begin position="425"/>
        <end position="437"/>
    </location>
</feature>
<dbReference type="Proteomes" id="UP001324427">
    <property type="component" value="Unassembled WGS sequence"/>
</dbReference>
<gene>
    <name evidence="2" type="ORF">LTR36_009522</name>
</gene>
<dbReference type="EMBL" id="JAVFHQ010000007">
    <property type="protein sequence ID" value="KAK4548612.1"/>
    <property type="molecule type" value="Genomic_DNA"/>
</dbReference>
<name>A0AAV9JSY4_9PEZI</name>
<sequence>MNGRWRGRGDWRSTGGRGRGGRQWAHPASYQQKADDRAPSPPIGTLIETIKHQDLPSTAEPGQGEPKISDCDFLGSFNWMSGEGPTIAIPGKPPVWKPLSSPIQLEEDAGEYFRDQNAARSPDSPFEPAVHALLAQNATLSPPEFDLFACGSTLGSLLRFARDVDKPFRFTVEVVGRTVFFVRRENSPDEKLVDVRGYGHSFPEKYAPWEAEVEGSESHQRMISYTFAGLRCIVRFEGDGYLADEVQQPLPKDDLPPPTDTGHLSVRHAGKKVPQEAIFDLKTRSAKRQDDDILSEELPRLWITQIPHFVLAFHERGTFRDIRVNNVREEVQAWEMLNANALRKLGALVHKIVALARKSRDGKCEVRCRARGTLEIHAQLPDAPRPVSARLCERWTGKRVSPAVSEDGDASDGASASSGDGGELDKEDETAFSDEEAEKDYTACSELCGYCGRCGY</sequence>
<feature type="region of interest" description="Disordered" evidence="1">
    <location>
        <begin position="1"/>
        <end position="44"/>
    </location>
</feature>
<evidence type="ECO:0000256" key="1">
    <source>
        <dbReference type="SAM" id="MobiDB-lite"/>
    </source>
</evidence>
<evidence type="ECO:0008006" key="4">
    <source>
        <dbReference type="Google" id="ProtNLM"/>
    </source>
</evidence>
<proteinExistence type="predicted"/>
<dbReference type="PANTHER" id="PTHR35179:SF2">
    <property type="entry name" value="START DOMAIN-CONTAINING PROTEIN"/>
    <property type="match status" value="1"/>
</dbReference>
<comment type="caution">
    <text evidence="2">The sequence shown here is derived from an EMBL/GenBank/DDBJ whole genome shotgun (WGS) entry which is preliminary data.</text>
</comment>
<evidence type="ECO:0000313" key="3">
    <source>
        <dbReference type="Proteomes" id="UP001324427"/>
    </source>
</evidence>
<keyword evidence="3" id="KW-1185">Reference proteome</keyword>
<protein>
    <recommendedName>
        <fullName evidence="4">Geranylgeranyl pyrophosphate synthetase</fullName>
    </recommendedName>
</protein>
<feature type="region of interest" description="Disordered" evidence="1">
    <location>
        <begin position="247"/>
        <end position="269"/>
    </location>
</feature>
<dbReference type="PANTHER" id="PTHR35179">
    <property type="entry name" value="PROTEIN CBG02620"/>
    <property type="match status" value="1"/>
</dbReference>
<organism evidence="2 3">
    <name type="scientific">Oleoguttula mirabilis</name>
    <dbReference type="NCBI Taxonomy" id="1507867"/>
    <lineage>
        <taxon>Eukaryota</taxon>
        <taxon>Fungi</taxon>
        <taxon>Dikarya</taxon>
        <taxon>Ascomycota</taxon>
        <taxon>Pezizomycotina</taxon>
        <taxon>Dothideomycetes</taxon>
        <taxon>Dothideomycetidae</taxon>
        <taxon>Mycosphaerellales</taxon>
        <taxon>Teratosphaeriaceae</taxon>
        <taxon>Oleoguttula</taxon>
    </lineage>
</organism>
<feature type="region of interest" description="Disordered" evidence="1">
    <location>
        <begin position="402"/>
        <end position="437"/>
    </location>
</feature>
<accession>A0AAV9JSY4</accession>